<dbReference type="SUPFAM" id="SSF56672">
    <property type="entry name" value="DNA/RNA polymerases"/>
    <property type="match status" value="1"/>
</dbReference>
<dbReference type="Gene3D" id="3.30.1490.100">
    <property type="entry name" value="DNA polymerase, Y-family, little finger domain"/>
    <property type="match status" value="1"/>
</dbReference>
<dbReference type="PIRSF" id="PIRSF036603">
    <property type="entry name" value="DPol_eta"/>
    <property type="match status" value="1"/>
</dbReference>
<reference evidence="6" key="1">
    <citation type="submission" date="2015-09" db="EMBL/GenBank/DDBJ databases">
        <authorList>
            <person name="Sai Rama Sridatta P."/>
        </authorList>
    </citation>
    <scope>NUCLEOTIDE SEQUENCE [LARGE SCALE GENOMIC DNA]</scope>
</reference>
<dbReference type="AlphaFoldDB" id="A0A4W6EHS3"/>
<feature type="compositionally biased region" description="Basic and acidic residues" evidence="3">
    <location>
        <begin position="499"/>
        <end position="520"/>
    </location>
</feature>
<dbReference type="Gene3D" id="3.40.1170.60">
    <property type="match status" value="1"/>
</dbReference>
<evidence type="ECO:0000256" key="2">
    <source>
        <dbReference type="ARBA" id="ARBA00022679"/>
    </source>
</evidence>
<protein>
    <submittedName>
        <fullName evidence="5">Polymerase (DNA directed) iota</fullName>
    </submittedName>
</protein>
<sequence length="598" mass="67136">THIRLVLFDMDSSDEEVEEDETEWKSSFVDPAPLSPSLHKTSGPTPAHKVILHLDLDCFYAQVEMIRNPTLRDVPLGIQQKNIIVTCNYVARQQGLTKLMFVTDAMEKCPQLVLVKGEDLTHYREMSYKVTELLMSYCPLVERLGFDENFMDITELVDRRLAQTPDSNNFSFKGHVYNHLWVGHQTAKRLQALGVVSIQDLQLFPLNELVREFGSPSAQRLKNLAAGVDDSPVTPTGAPQSLSDEDSFKKMSSTKDVLEKIQELLSSLVERMNKDGRQPQTFRLTIRRYSATNKWFSRESRQCPDPQPHRTEDHLCDDAVVQLVPLAMKLFQKMVDSNTTFHLTLINVCFSNLQTRGAAISGKGSITSFFTHSATSPRKTQVCSSSQTLHGFKWKQSSVVAVEDPLLQTADCSTARSDPDETNNAVTHQLPPNVDPEVFKLLPEDIQKELLSPAYVNSLPSTSTSPSAPAVVPDVPHMTKNKSPHSFTSSKNIEDFKEALNKSDLSDRETTERTSWKTGDRPSPWSSDCEFPGNVDPEVFSELPPDVQRELMSEWKQQKPVLKIPSSRKPGRSLTTKDRKAAGKGSQANSLLKYFKPS</sequence>
<dbReference type="Ensembl" id="ENSLCAT00010037583.1">
    <property type="protein sequence ID" value="ENSLCAP00010036720.1"/>
    <property type="gene ID" value="ENSLCAG00010017198.1"/>
</dbReference>
<evidence type="ECO:0000313" key="5">
    <source>
        <dbReference type="Ensembl" id="ENSLCAP00010036720.1"/>
    </source>
</evidence>
<dbReference type="GO" id="GO:0003887">
    <property type="term" value="F:DNA-directed DNA polymerase activity"/>
    <property type="evidence" value="ECO:0007669"/>
    <property type="project" value="InterPro"/>
</dbReference>
<evidence type="ECO:0000256" key="1">
    <source>
        <dbReference type="ARBA" id="ARBA00022634"/>
    </source>
</evidence>
<dbReference type="InterPro" id="IPR001126">
    <property type="entry name" value="UmuC"/>
</dbReference>
<dbReference type="PANTHER" id="PTHR46404:SF1">
    <property type="entry name" value="DNA POLYMERASE IOTA"/>
    <property type="match status" value="1"/>
</dbReference>
<dbReference type="Proteomes" id="UP000314980">
    <property type="component" value="Unassembled WGS sequence"/>
</dbReference>
<dbReference type="STRING" id="8187.ENSLCAP00010036720"/>
<accession>A0A4W6EHS3</accession>
<dbReference type="InterPro" id="IPR025527">
    <property type="entry name" value="HUWE1/Rev1_UBM"/>
</dbReference>
<feature type="domain" description="UmuC" evidence="4">
    <location>
        <begin position="51"/>
        <end position="154"/>
    </location>
</feature>
<dbReference type="Pfam" id="PF14377">
    <property type="entry name" value="UBM"/>
    <property type="match status" value="2"/>
</dbReference>
<dbReference type="Pfam" id="PF00817">
    <property type="entry name" value="IMS"/>
    <property type="match status" value="1"/>
</dbReference>
<dbReference type="FunFam" id="3.30.1490.100:FF:000003">
    <property type="entry name" value="Polymerase (DNA directed) iota"/>
    <property type="match status" value="1"/>
</dbReference>
<dbReference type="InterPro" id="IPR036775">
    <property type="entry name" value="DNA_pol_Y-fam_lit_finger_sf"/>
</dbReference>
<dbReference type="InterPro" id="IPR017961">
    <property type="entry name" value="DNA_pol_Y-fam_little_finger"/>
</dbReference>
<dbReference type="FunFam" id="3.40.1170.60:FF:000006">
    <property type="entry name" value="DNA polymerase iota"/>
    <property type="match status" value="1"/>
</dbReference>
<dbReference type="PROSITE" id="PS50173">
    <property type="entry name" value="UMUC"/>
    <property type="match status" value="1"/>
</dbReference>
<dbReference type="InParanoid" id="A0A4W6EHS3"/>
<name>A0A4W6EHS3_LATCA</name>
<evidence type="ECO:0000313" key="6">
    <source>
        <dbReference type="Proteomes" id="UP000314980"/>
    </source>
</evidence>
<dbReference type="SUPFAM" id="SSF100879">
    <property type="entry name" value="Lesion bypass DNA polymerase (Y-family), little finger domain"/>
    <property type="match status" value="1"/>
</dbReference>
<dbReference type="GO" id="GO:0003684">
    <property type="term" value="F:damaged DNA binding"/>
    <property type="evidence" value="ECO:0007669"/>
    <property type="project" value="InterPro"/>
</dbReference>
<feature type="region of interest" description="Disordered" evidence="3">
    <location>
        <begin position="554"/>
        <end position="598"/>
    </location>
</feature>
<feature type="compositionally biased region" description="Polar residues" evidence="3">
    <location>
        <begin position="233"/>
        <end position="242"/>
    </location>
</feature>
<organism evidence="5 6">
    <name type="scientific">Lates calcarifer</name>
    <name type="common">Barramundi</name>
    <name type="synonym">Holocentrus calcarifer</name>
    <dbReference type="NCBI Taxonomy" id="8187"/>
    <lineage>
        <taxon>Eukaryota</taxon>
        <taxon>Metazoa</taxon>
        <taxon>Chordata</taxon>
        <taxon>Craniata</taxon>
        <taxon>Vertebrata</taxon>
        <taxon>Euteleostomi</taxon>
        <taxon>Actinopterygii</taxon>
        <taxon>Neopterygii</taxon>
        <taxon>Teleostei</taxon>
        <taxon>Neoteleostei</taxon>
        <taxon>Acanthomorphata</taxon>
        <taxon>Carangaria</taxon>
        <taxon>Carangaria incertae sedis</taxon>
        <taxon>Centropomidae</taxon>
        <taxon>Lates</taxon>
    </lineage>
</organism>
<feature type="region of interest" description="Disordered" evidence="3">
    <location>
        <begin position="227"/>
        <end position="248"/>
    </location>
</feature>
<evidence type="ECO:0000259" key="4">
    <source>
        <dbReference type="PROSITE" id="PS50173"/>
    </source>
</evidence>
<keyword evidence="2" id="KW-0808">Transferase</keyword>
<proteinExistence type="predicted"/>
<dbReference type="InterPro" id="IPR043502">
    <property type="entry name" value="DNA/RNA_pol_sf"/>
</dbReference>
<feature type="region of interest" description="Disordered" evidence="3">
    <location>
        <begin position="499"/>
        <end position="541"/>
    </location>
</feature>
<dbReference type="GO" id="GO:0019985">
    <property type="term" value="P:translesion synthesis"/>
    <property type="evidence" value="ECO:0007669"/>
    <property type="project" value="TreeGrafter"/>
</dbReference>
<keyword evidence="6" id="KW-1185">Reference proteome</keyword>
<dbReference type="Pfam" id="PF11799">
    <property type="entry name" value="IMS_C"/>
    <property type="match status" value="1"/>
</dbReference>
<dbReference type="GO" id="GO:0006281">
    <property type="term" value="P:DNA repair"/>
    <property type="evidence" value="ECO:0007669"/>
    <property type="project" value="InterPro"/>
</dbReference>
<reference evidence="5" key="2">
    <citation type="submission" date="2025-08" db="UniProtKB">
        <authorList>
            <consortium name="Ensembl"/>
        </authorList>
    </citation>
    <scope>IDENTIFICATION</scope>
</reference>
<keyword evidence="1" id="KW-0237">DNA synthesis</keyword>
<reference evidence="5" key="3">
    <citation type="submission" date="2025-09" db="UniProtKB">
        <authorList>
            <consortium name="Ensembl"/>
        </authorList>
    </citation>
    <scope>IDENTIFICATION</scope>
</reference>
<dbReference type="Gene3D" id="6.10.250.1630">
    <property type="match status" value="2"/>
</dbReference>
<evidence type="ECO:0000256" key="3">
    <source>
        <dbReference type="SAM" id="MobiDB-lite"/>
    </source>
</evidence>
<dbReference type="PANTHER" id="PTHR46404">
    <property type="entry name" value="DNA POLYMERASE IOTA"/>
    <property type="match status" value="1"/>
</dbReference>
<dbReference type="GeneTree" id="ENSGT00940000159487"/>
<dbReference type="Gene3D" id="1.10.150.20">
    <property type="entry name" value="5' to 3' exonuclease, C-terminal subdomain"/>
    <property type="match status" value="1"/>
</dbReference>